<dbReference type="SUPFAM" id="SSF51905">
    <property type="entry name" value="FAD/NAD(P)-binding domain"/>
    <property type="match status" value="1"/>
</dbReference>
<name>A0A382L370_9ZZZZ</name>
<dbReference type="AlphaFoldDB" id="A0A382L370"/>
<comment type="similarity">
    <text evidence="1">Belongs to the DadA oxidoreductase family.</text>
</comment>
<reference evidence="3" key="1">
    <citation type="submission" date="2018-05" db="EMBL/GenBank/DDBJ databases">
        <authorList>
            <person name="Lanie J.A."/>
            <person name="Ng W.-L."/>
            <person name="Kazmierczak K.M."/>
            <person name="Andrzejewski T.M."/>
            <person name="Davidsen T.M."/>
            <person name="Wayne K.J."/>
            <person name="Tettelin H."/>
            <person name="Glass J.I."/>
            <person name="Rusch D."/>
            <person name="Podicherti R."/>
            <person name="Tsui H.-C.T."/>
            <person name="Winkler M.E."/>
        </authorList>
    </citation>
    <scope>NUCLEOTIDE SEQUENCE</scope>
</reference>
<organism evidence="3">
    <name type="scientific">marine metagenome</name>
    <dbReference type="NCBI Taxonomy" id="408172"/>
    <lineage>
        <taxon>unclassified sequences</taxon>
        <taxon>metagenomes</taxon>
        <taxon>ecological metagenomes</taxon>
    </lineage>
</organism>
<dbReference type="InterPro" id="IPR036188">
    <property type="entry name" value="FAD/NAD-bd_sf"/>
</dbReference>
<feature type="non-terminal residue" evidence="3">
    <location>
        <position position="1"/>
    </location>
</feature>
<dbReference type="GO" id="GO:0005737">
    <property type="term" value="C:cytoplasm"/>
    <property type="evidence" value="ECO:0007669"/>
    <property type="project" value="TreeGrafter"/>
</dbReference>
<dbReference type="PANTHER" id="PTHR13847">
    <property type="entry name" value="SARCOSINE DEHYDROGENASE-RELATED"/>
    <property type="match status" value="1"/>
</dbReference>
<dbReference type="Gene3D" id="3.30.9.10">
    <property type="entry name" value="D-Amino Acid Oxidase, subunit A, domain 2"/>
    <property type="match status" value="2"/>
</dbReference>
<evidence type="ECO:0000313" key="3">
    <source>
        <dbReference type="EMBL" id="SVC29321.1"/>
    </source>
</evidence>
<dbReference type="InterPro" id="IPR006076">
    <property type="entry name" value="FAD-dep_OxRdtase"/>
</dbReference>
<feature type="domain" description="FAD dependent oxidoreductase" evidence="2">
    <location>
        <begin position="1"/>
        <end position="379"/>
    </location>
</feature>
<dbReference type="EMBL" id="UINC01083529">
    <property type="protein sequence ID" value="SVC29321.1"/>
    <property type="molecule type" value="Genomic_DNA"/>
</dbReference>
<dbReference type="Pfam" id="PF01266">
    <property type="entry name" value="DAO"/>
    <property type="match status" value="1"/>
</dbReference>
<sequence>WFLARQGVKVVLCEKGYIAGEQSGRNWGWVRQQGRDPRELPMMIESNRIFANLEHELGENIGFRKSGCLYTATSEKDLQRYIDWLKIAEEFELDTKVIDSRTLSGIVDGVWPDVCGAMYTLSDGFAEPHKTTPAIARAAEREGATILTSCAVRGIESSAGRVSAVITEHGSIRTSVALCAAGAWTSIFCRSLDISVPQLRVRGTVARTEPVQKIVACSLWHKRIGIRPRDDGGYTVAHGSILDHEITPSTFRYATKFAKALLQELEVLRIRVGKEFLKEWSIPRKWPLDKPSPFEKVRVLDPEPNQDVLKEIRINLDDVFPQLNGVEITESWAGMVETSPDVVPIIGEAENLSGFNVATGFSGHGFGIGPGAGKAIAAMLTGIDNPIDLSPFRLTRFFDGTPIRPGSSI</sequence>
<dbReference type="PANTHER" id="PTHR13847:SF280">
    <property type="entry name" value="D-AMINO ACID DEHYDROGENASE"/>
    <property type="match status" value="1"/>
</dbReference>
<accession>A0A382L370</accession>
<proteinExistence type="inferred from homology"/>
<dbReference type="GO" id="GO:0055130">
    <property type="term" value="P:D-alanine catabolic process"/>
    <property type="evidence" value="ECO:0007669"/>
    <property type="project" value="TreeGrafter"/>
</dbReference>
<dbReference type="GO" id="GO:0008718">
    <property type="term" value="F:D-amino-acid dehydrogenase activity"/>
    <property type="evidence" value="ECO:0007669"/>
    <property type="project" value="TreeGrafter"/>
</dbReference>
<dbReference type="Gene3D" id="3.50.50.60">
    <property type="entry name" value="FAD/NAD(P)-binding domain"/>
    <property type="match status" value="2"/>
</dbReference>
<evidence type="ECO:0000259" key="2">
    <source>
        <dbReference type="Pfam" id="PF01266"/>
    </source>
</evidence>
<dbReference type="GO" id="GO:0005886">
    <property type="term" value="C:plasma membrane"/>
    <property type="evidence" value="ECO:0007669"/>
    <property type="project" value="TreeGrafter"/>
</dbReference>
<evidence type="ECO:0000256" key="1">
    <source>
        <dbReference type="ARBA" id="ARBA00009410"/>
    </source>
</evidence>
<protein>
    <recommendedName>
        <fullName evidence="2">FAD dependent oxidoreductase domain-containing protein</fullName>
    </recommendedName>
</protein>
<gene>
    <name evidence="3" type="ORF">METZ01_LOCUS282175</name>
</gene>